<evidence type="ECO:0000313" key="3">
    <source>
        <dbReference type="Proteomes" id="UP001166784"/>
    </source>
</evidence>
<dbReference type="EMBL" id="JAKWJU010000002">
    <property type="protein sequence ID" value="MCH6159379.1"/>
    <property type="molecule type" value="Genomic_DNA"/>
</dbReference>
<dbReference type="PANTHER" id="PTHR28152">
    <property type="entry name" value="HYDROXYACYL-THIOESTER DEHYDRATASE TYPE 2, MITOCHONDRIAL"/>
    <property type="match status" value="1"/>
</dbReference>
<protein>
    <recommendedName>
        <fullName evidence="4">3-methylfumaryl-CoA hydratase</fullName>
    </recommendedName>
</protein>
<organism evidence="2 3">
    <name type="scientific">Streptomyces marispadix</name>
    <dbReference type="NCBI Taxonomy" id="2922868"/>
    <lineage>
        <taxon>Bacteria</taxon>
        <taxon>Bacillati</taxon>
        <taxon>Actinomycetota</taxon>
        <taxon>Actinomycetes</taxon>
        <taxon>Kitasatosporales</taxon>
        <taxon>Streptomycetaceae</taxon>
        <taxon>Streptomyces</taxon>
    </lineage>
</organism>
<name>A0ABS9SSZ1_9ACTN</name>
<sequence length="329" mass="34677">MPQPSDEASVGSGPRDESEGPGAAEVLRETARNWRPAPQRATDALDPGPSAALSAVLGLPGPAATAGEPLPPLWHWLHFLRWPPQQELGTDGHPRDGHFLPPIPQRRRMFAGGRLDVRSPLTLGRSAELTSHVSGVEAKEGRSGPLLFVTVRGEYRQGGELCVTEEQDLVYRSGGGAPVPAGTVPDTANAPSDEAPLRSPWTTGPALLFRFSALTANAHRIHYDAPYAMDTEGYPGLVVHGPLLVLSMLELVRREAHGRTVRSLSYRLRRPVFCGERLLTCGDGGPAGPGGGAGGDGEEGAGGGDGTDMRLWVASSREAAHATAEVTLA</sequence>
<proteinExistence type="predicted"/>
<reference evidence="2" key="2">
    <citation type="journal article" date="2023" name="Int. J. Syst. Evol. Microbiol.">
        <title>Streptomyces marispadix sp. nov., isolated from marine beach sediment of the Northern Coast of Portugal.</title>
        <authorList>
            <person name="dos Santos J.D.N."/>
            <person name="Vitorino I.R."/>
            <person name="Kallscheuer N."/>
            <person name="Srivastava A."/>
            <person name="Krautwurst S."/>
            <person name="Marz M."/>
            <person name="Jogler C."/>
            <person name="Lobo Da Cunha A."/>
            <person name="Catita J."/>
            <person name="Goncalves H."/>
            <person name="Gonzalez I."/>
            <person name="Reyes F."/>
            <person name="Lage O.M."/>
        </authorList>
    </citation>
    <scope>NUCLEOTIDE SEQUENCE</scope>
    <source>
        <strain evidence="2">M600PL45_2</strain>
    </source>
</reference>
<keyword evidence="3" id="KW-1185">Reference proteome</keyword>
<feature type="compositionally biased region" description="Gly residues" evidence="1">
    <location>
        <begin position="284"/>
        <end position="306"/>
    </location>
</feature>
<comment type="caution">
    <text evidence="2">The sequence shown here is derived from an EMBL/GenBank/DDBJ whole genome shotgun (WGS) entry which is preliminary data.</text>
</comment>
<evidence type="ECO:0008006" key="4">
    <source>
        <dbReference type="Google" id="ProtNLM"/>
    </source>
</evidence>
<dbReference type="InterPro" id="IPR052741">
    <property type="entry name" value="Mitochondrial_HTD2"/>
</dbReference>
<feature type="region of interest" description="Disordered" evidence="1">
    <location>
        <begin position="1"/>
        <end position="49"/>
    </location>
</feature>
<feature type="region of interest" description="Disordered" evidence="1">
    <location>
        <begin position="175"/>
        <end position="199"/>
    </location>
</feature>
<evidence type="ECO:0000256" key="1">
    <source>
        <dbReference type="SAM" id="MobiDB-lite"/>
    </source>
</evidence>
<evidence type="ECO:0000313" key="2">
    <source>
        <dbReference type="EMBL" id="MCH6159379.1"/>
    </source>
</evidence>
<dbReference type="Proteomes" id="UP001166784">
    <property type="component" value="Unassembled WGS sequence"/>
</dbReference>
<accession>A0ABS9SSZ1</accession>
<dbReference type="Gene3D" id="3.10.129.10">
    <property type="entry name" value="Hotdog Thioesterase"/>
    <property type="match status" value="1"/>
</dbReference>
<dbReference type="PANTHER" id="PTHR28152:SF1">
    <property type="entry name" value="HYDROXYACYL-THIOESTER DEHYDRATASE TYPE 2, MITOCHONDRIAL"/>
    <property type="match status" value="1"/>
</dbReference>
<dbReference type="SUPFAM" id="SSF54637">
    <property type="entry name" value="Thioesterase/thiol ester dehydrase-isomerase"/>
    <property type="match status" value="2"/>
</dbReference>
<dbReference type="RefSeq" id="WP_241057336.1">
    <property type="nucleotide sequence ID" value="NZ_JAKWJU010000002.1"/>
</dbReference>
<gene>
    <name evidence="2" type="ORF">MMA15_02790</name>
</gene>
<reference evidence="2" key="1">
    <citation type="submission" date="2022-03" db="EMBL/GenBank/DDBJ databases">
        <authorList>
            <person name="Santos J.D.N."/>
            <person name="Kallscheuer N."/>
            <person name="Jogler C."/>
            <person name="Lage O.M."/>
        </authorList>
    </citation>
    <scope>NUCLEOTIDE SEQUENCE</scope>
    <source>
        <strain evidence="2">M600PL45_2</strain>
    </source>
</reference>
<feature type="region of interest" description="Disordered" evidence="1">
    <location>
        <begin position="284"/>
        <end position="309"/>
    </location>
</feature>
<dbReference type="InterPro" id="IPR029069">
    <property type="entry name" value="HotDog_dom_sf"/>
</dbReference>